<dbReference type="EMBL" id="GG698493">
    <property type="protein sequence ID" value="EGD96225.1"/>
    <property type="molecule type" value="Genomic_DNA"/>
</dbReference>
<dbReference type="Proteomes" id="UP000009172">
    <property type="component" value="Unassembled WGS sequence"/>
</dbReference>
<proteinExistence type="predicted"/>
<evidence type="ECO:0000313" key="2">
    <source>
        <dbReference type="Proteomes" id="UP000009172"/>
    </source>
</evidence>
<dbReference type="HOGENOM" id="CLU_1714638_0_0_1"/>
<keyword evidence="2" id="KW-1185">Reference proteome</keyword>
<sequence length="153" mass="16318">MGYTVTGIVSLRLIMIFIYISAHAQTQHKPHIVLMRSLSGVLPATSQVQESGWFQALKDGRSIHPLTVLSSSSSSSILISRRSITHHVTAQLATVDSFASSPPASLVASQQLFYPSISQRFTSSSSSSSSSSSRAFVSATALTLYVASSSLRP</sequence>
<evidence type="ECO:0000313" key="1">
    <source>
        <dbReference type="EMBL" id="EGD96225.1"/>
    </source>
</evidence>
<organism evidence="1 2">
    <name type="scientific">Trichophyton tonsurans (strain CBS 112818)</name>
    <name type="common">Scalp ringworm fungus</name>
    <dbReference type="NCBI Taxonomy" id="647933"/>
    <lineage>
        <taxon>Eukaryota</taxon>
        <taxon>Fungi</taxon>
        <taxon>Dikarya</taxon>
        <taxon>Ascomycota</taxon>
        <taxon>Pezizomycotina</taxon>
        <taxon>Eurotiomycetes</taxon>
        <taxon>Eurotiomycetidae</taxon>
        <taxon>Onygenales</taxon>
        <taxon>Arthrodermataceae</taxon>
        <taxon>Trichophyton</taxon>
    </lineage>
</organism>
<dbReference type="AlphaFoldDB" id="F2RY69"/>
<protein>
    <submittedName>
        <fullName evidence="1">Uncharacterized protein</fullName>
    </submittedName>
</protein>
<gene>
    <name evidence="1" type="ORF">TESG_03678</name>
</gene>
<accession>F2RY69</accession>
<reference evidence="2" key="1">
    <citation type="journal article" date="2012" name="MBio">
        <title>Comparative genome analysis of Trichophyton rubrum and related dermatophytes reveals candidate genes involved in infection.</title>
        <authorList>
            <person name="Martinez D.A."/>
            <person name="Oliver B.G."/>
            <person name="Graeser Y."/>
            <person name="Goldberg J.M."/>
            <person name="Li W."/>
            <person name="Martinez-Rossi N.M."/>
            <person name="Monod M."/>
            <person name="Shelest E."/>
            <person name="Barton R.C."/>
            <person name="Birch E."/>
            <person name="Brakhage A.A."/>
            <person name="Chen Z."/>
            <person name="Gurr S.J."/>
            <person name="Heiman D."/>
            <person name="Heitman J."/>
            <person name="Kosti I."/>
            <person name="Rossi A."/>
            <person name="Saif S."/>
            <person name="Samalova M."/>
            <person name="Saunders C.W."/>
            <person name="Shea T."/>
            <person name="Summerbell R.C."/>
            <person name="Xu J."/>
            <person name="Young S."/>
            <person name="Zeng Q."/>
            <person name="Birren B.W."/>
            <person name="Cuomo C.A."/>
            <person name="White T.C."/>
        </authorList>
    </citation>
    <scope>NUCLEOTIDE SEQUENCE [LARGE SCALE GENOMIC DNA]</scope>
    <source>
        <strain evidence="2">CBS 112818</strain>
    </source>
</reference>
<name>F2RY69_TRIT1</name>